<keyword evidence="1" id="KW-0547">Nucleotide-binding</keyword>
<feature type="compositionally biased region" description="Polar residues" evidence="2">
    <location>
        <begin position="538"/>
        <end position="548"/>
    </location>
</feature>
<dbReference type="GO" id="GO:0046872">
    <property type="term" value="F:metal ion binding"/>
    <property type="evidence" value="ECO:0007669"/>
    <property type="project" value="InterPro"/>
</dbReference>
<dbReference type="SUPFAM" id="SSF56059">
    <property type="entry name" value="Glutathione synthetase ATP-binding domain-like"/>
    <property type="match status" value="1"/>
</dbReference>
<organism evidence="4 6">
    <name type="scientific">Didymodactylos carnosus</name>
    <dbReference type="NCBI Taxonomy" id="1234261"/>
    <lineage>
        <taxon>Eukaryota</taxon>
        <taxon>Metazoa</taxon>
        <taxon>Spiralia</taxon>
        <taxon>Gnathifera</taxon>
        <taxon>Rotifera</taxon>
        <taxon>Eurotatoria</taxon>
        <taxon>Bdelloidea</taxon>
        <taxon>Philodinida</taxon>
        <taxon>Philodinidae</taxon>
        <taxon>Didymodactylos</taxon>
    </lineage>
</organism>
<dbReference type="Proteomes" id="UP000663829">
    <property type="component" value="Unassembled WGS sequence"/>
</dbReference>
<feature type="domain" description="ATP-grasp" evidence="3">
    <location>
        <begin position="308"/>
        <end position="359"/>
    </location>
</feature>
<dbReference type="GO" id="GO:0070737">
    <property type="term" value="F:protein-glycine ligase activity, elongating"/>
    <property type="evidence" value="ECO:0007669"/>
    <property type="project" value="TreeGrafter"/>
</dbReference>
<dbReference type="AlphaFoldDB" id="A0A814A668"/>
<dbReference type="OrthoDB" id="202825at2759"/>
<dbReference type="InterPro" id="IPR027752">
    <property type="entry name" value="TTLL10"/>
</dbReference>
<accession>A0A814A668</accession>
<feature type="region of interest" description="Disordered" evidence="2">
    <location>
        <begin position="538"/>
        <end position="564"/>
    </location>
</feature>
<comment type="caution">
    <text evidence="4">The sequence shown here is derived from an EMBL/GenBank/DDBJ whole genome shotgun (WGS) entry which is preliminary data.</text>
</comment>
<evidence type="ECO:0000256" key="2">
    <source>
        <dbReference type="SAM" id="MobiDB-lite"/>
    </source>
</evidence>
<dbReference type="Pfam" id="PF03133">
    <property type="entry name" value="TTL"/>
    <property type="match status" value="1"/>
</dbReference>
<protein>
    <recommendedName>
        <fullName evidence="3">ATP-grasp domain-containing protein</fullName>
    </recommendedName>
</protein>
<evidence type="ECO:0000313" key="5">
    <source>
        <dbReference type="EMBL" id="CAF3690825.1"/>
    </source>
</evidence>
<evidence type="ECO:0000256" key="1">
    <source>
        <dbReference type="PROSITE-ProRule" id="PRU00409"/>
    </source>
</evidence>
<dbReference type="PROSITE" id="PS50975">
    <property type="entry name" value="ATP_GRASP"/>
    <property type="match status" value="1"/>
</dbReference>
<dbReference type="Proteomes" id="UP000681722">
    <property type="component" value="Unassembled WGS sequence"/>
</dbReference>
<evidence type="ECO:0000259" key="3">
    <source>
        <dbReference type="PROSITE" id="PS50975"/>
    </source>
</evidence>
<dbReference type="PANTHER" id="PTHR46810">
    <property type="entry name" value="INACTIVE POLYGLYCYLASE TTLL10"/>
    <property type="match status" value="1"/>
</dbReference>
<dbReference type="InterPro" id="IPR004344">
    <property type="entry name" value="TTL/TTLL_fam"/>
</dbReference>
<dbReference type="PANTHER" id="PTHR46810:SF1">
    <property type="entry name" value="INACTIVE POLYGLYCYLASE TTLL10"/>
    <property type="match status" value="1"/>
</dbReference>
<evidence type="ECO:0000313" key="4">
    <source>
        <dbReference type="EMBL" id="CAF0909461.1"/>
    </source>
</evidence>
<keyword evidence="6" id="KW-1185">Reference proteome</keyword>
<evidence type="ECO:0000313" key="6">
    <source>
        <dbReference type="Proteomes" id="UP000663829"/>
    </source>
</evidence>
<dbReference type="EMBL" id="CAJNOQ010001647">
    <property type="protein sequence ID" value="CAF0909461.1"/>
    <property type="molecule type" value="Genomic_DNA"/>
</dbReference>
<dbReference type="GO" id="GO:0005524">
    <property type="term" value="F:ATP binding"/>
    <property type="evidence" value="ECO:0007669"/>
    <property type="project" value="UniProtKB-UniRule"/>
</dbReference>
<dbReference type="EMBL" id="CAJOBC010001647">
    <property type="protein sequence ID" value="CAF3690825.1"/>
    <property type="molecule type" value="Genomic_DNA"/>
</dbReference>
<dbReference type="Gene3D" id="3.30.470.20">
    <property type="entry name" value="ATP-grasp fold, B domain"/>
    <property type="match status" value="1"/>
</dbReference>
<proteinExistence type="predicted"/>
<gene>
    <name evidence="4" type="ORF">GPM918_LOCUS9068</name>
    <name evidence="5" type="ORF">SRO942_LOCUS9069</name>
</gene>
<dbReference type="PROSITE" id="PS51221">
    <property type="entry name" value="TTL"/>
    <property type="match status" value="1"/>
</dbReference>
<keyword evidence="1" id="KW-0067">ATP-binding</keyword>
<name>A0A814A668_9BILA</name>
<dbReference type="InterPro" id="IPR011761">
    <property type="entry name" value="ATP-grasp"/>
</dbReference>
<sequence length="615" mass="71983">MDQENTKRKLEIQSISDILEKRGWIRTKDRNYTRFTIKWCLERNVDWSKFEAGEQLVNNIPGQIYFSDKVNLWYTIQEYVINRRQKEGEIHIYSFLPVTFVLDNENEVNEFLRIYKKHNRTWICKPRYSYAGRGIYVITVNSDLNSIFKLKVGIGNRLQYQPKLPGYLMQEQVSIIDRYIARPLLIKGKKFDIRVHFLIAWAKPLLVFYNHIASVVRLSLNLYREFDFDRATHLTNLSVQENHYRYAFSQENTGMTMTQLNHYFNQCFRPFNPNMCEDWVMKVMQIRMQSIIRHVIRASRHRLTCTPGFFGIYGCDFLLDENFRIWLLEINDNPGVGWGNTRVNTTTKPLFEETLDIVWECFQKNKSGKPLLPIECLKNYHLIYNDDDDNVSLIPDENHSFIQRSPTVSRYTIRDNNNTRLSRSRVKTAATIIPARTSESQDGLSSQKDPLRNLANANIESLKHDDDIELERLQTNIKTKQSIKLPNRSQMMLKNNTKRPISVSNSFIIRKKREITVSPTFSIKKKHSQRNSIPSMSMIQRQQPTPKNNKIPLKNDDISPKSSSDVTEIATNLTPTATSIENTALEQTYDDKPLKVIADTALNESSLTSSYERTF</sequence>
<reference evidence="4" key="1">
    <citation type="submission" date="2021-02" db="EMBL/GenBank/DDBJ databases">
        <authorList>
            <person name="Nowell W R."/>
        </authorList>
    </citation>
    <scope>NUCLEOTIDE SEQUENCE</scope>
</reference>